<dbReference type="Gene3D" id="3.40.50.12780">
    <property type="entry name" value="N-terminal domain of ligase-like"/>
    <property type="match status" value="1"/>
</dbReference>
<dbReference type="Gene3D" id="3.30.300.30">
    <property type="match status" value="3"/>
</dbReference>
<dbReference type="Pfam" id="PF13193">
    <property type="entry name" value="AMP-binding_C"/>
    <property type="match status" value="1"/>
</dbReference>
<dbReference type="PROSITE" id="PS50075">
    <property type="entry name" value="CARRIER"/>
    <property type="match status" value="2"/>
</dbReference>
<dbReference type="PROSITE" id="PS00012">
    <property type="entry name" value="PHOSPHOPANTETHEINE"/>
    <property type="match status" value="2"/>
</dbReference>
<dbReference type="PANTHER" id="PTHR45527:SF14">
    <property type="entry name" value="PLIPASTATIN SYNTHASE SUBUNIT B"/>
    <property type="match status" value="1"/>
</dbReference>
<dbReference type="InterPro" id="IPR000873">
    <property type="entry name" value="AMP-dep_synth/lig_dom"/>
</dbReference>
<dbReference type="Pfam" id="PF00668">
    <property type="entry name" value="Condensation"/>
    <property type="match status" value="2"/>
</dbReference>
<dbReference type="InterPro" id="IPR036736">
    <property type="entry name" value="ACP-like_sf"/>
</dbReference>
<feature type="domain" description="Carrier" evidence="5">
    <location>
        <begin position="2574"/>
        <end position="2649"/>
    </location>
</feature>
<dbReference type="NCBIfam" id="TIGR01733">
    <property type="entry name" value="AA-adenyl-dom"/>
    <property type="match status" value="1"/>
</dbReference>
<reference evidence="6" key="1">
    <citation type="journal article" date="2012" name="ISME J.">
        <title>Nodularin, a cyanobacterial toxin, is synthesized in planta by symbiotic Nostoc sp.</title>
        <authorList>
            <person name="Gehringer M.M."/>
            <person name="Adler L."/>
            <person name="Roberts A.A."/>
            <person name="Moffitt M.C."/>
            <person name="Mihali T.K."/>
            <person name="Mills T.J."/>
            <person name="Fieker C."/>
            <person name="Neilan B.A."/>
        </authorList>
    </citation>
    <scope>NUCLEOTIDE SEQUENCE</scope>
    <source>
        <strain evidence="6">73.1</strain>
    </source>
</reference>
<dbReference type="Gene3D" id="3.40.50.980">
    <property type="match status" value="2"/>
</dbReference>
<dbReference type="GO" id="GO:0005829">
    <property type="term" value="C:cytosol"/>
    <property type="evidence" value="ECO:0007669"/>
    <property type="project" value="TreeGrafter"/>
</dbReference>
<dbReference type="Gene3D" id="3.30.559.10">
    <property type="entry name" value="Chloramphenicol acetyltransferase-like domain"/>
    <property type="match status" value="1"/>
</dbReference>
<dbReference type="FunFam" id="3.40.50.980:FF:000001">
    <property type="entry name" value="Non-ribosomal peptide synthetase"/>
    <property type="match status" value="1"/>
</dbReference>
<evidence type="ECO:0000313" key="6">
    <source>
        <dbReference type="EMBL" id="AEO14743.1"/>
    </source>
</evidence>
<dbReference type="FunFam" id="1.10.1200.10:FF:000005">
    <property type="entry name" value="Nonribosomal peptide synthetase 1"/>
    <property type="match status" value="1"/>
</dbReference>
<evidence type="ECO:0000256" key="4">
    <source>
        <dbReference type="ARBA" id="ARBA00022737"/>
    </source>
</evidence>
<dbReference type="Pfam" id="PF08242">
    <property type="entry name" value="Methyltransf_12"/>
    <property type="match status" value="1"/>
</dbReference>
<dbReference type="GO" id="GO:0008610">
    <property type="term" value="P:lipid biosynthetic process"/>
    <property type="evidence" value="ECO:0007669"/>
    <property type="project" value="UniProtKB-ARBA"/>
</dbReference>
<dbReference type="GO" id="GO:0031177">
    <property type="term" value="F:phosphopantetheine binding"/>
    <property type="evidence" value="ECO:0007669"/>
    <property type="project" value="InterPro"/>
</dbReference>
<feature type="domain" description="Carrier" evidence="5">
    <location>
        <begin position="1190"/>
        <end position="1264"/>
    </location>
</feature>
<keyword evidence="4" id="KW-0677">Repeat</keyword>
<organism evidence="6">
    <name type="scientific">Nostoc sp. 73.1</name>
    <dbReference type="NCBI Taxonomy" id="707671"/>
    <lineage>
        <taxon>Bacteria</taxon>
        <taxon>Bacillati</taxon>
        <taxon>Cyanobacteriota</taxon>
        <taxon>Cyanophyceae</taxon>
        <taxon>Nostocales</taxon>
        <taxon>Nostocaceae</taxon>
        <taxon>Nostoc</taxon>
    </lineage>
</organism>
<dbReference type="Gene3D" id="3.40.50.150">
    <property type="entry name" value="Vaccinia Virus protein VP39"/>
    <property type="match status" value="1"/>
</dbReference>
<dbReference type="NCBIfam" id="NF003417">
    <property type="entry name" value="PRK04813.1"/>
    <property type="match status" value="3"/>
</dbReference>
<dbReference type="InterPro" id="IPR020845">
    <property type="entry name" value="AMP-binding_CS"/>
</dbReference>
<evidence type="ECO:0000256" key="2">
    <source>
        <dbReference type="ARBA" id="ARBA00022450"/>
    </source>
</evidence>
<dbReference type="CDD" id="cd05930">
    <property type="entry name" value="A_NRPS"/>
    <property type="match status" value="1"/>
</dbReference>
<dbReference type="PANTHER" id="PTHR45527">
    <property type="entry name" value="NONRIBOSOMAL PEPTIDE SYNTHETASE"/>
    <property type="match status" value="1"/>
</dbReference>
<dbReference type="Pfam" id="PF00550">
    <property type="entry name" value="PP-binding"/>
    <property type="match status" value="2"/>
</dbReference>
<dbReference type="FunFam" id="2.30.38.10:FF:000001">
    <property type="entry name" value="Non-ribosomal peptide synthetase PvdI"/>
    <property type="match status" value="1"/>
</dbReference>
<dbReference type="CDD" id="cd17643">
    <property type="entry name" value="A_NRPS_Cytc1-like"/>
    <property type="match status" value="1"/>
</dbReference>
<dbReference type="InterPro" id="IPR006162">
    <property type="entry name" value="Ppantetheine_attach_site"/>
</dbReference>
<dbReference type="InterPro" id="IPR010071">
    <property type="entry name" value="AA_adenyl_dom"/>
</dbReference>
<dbReference type="Gene3D" id="2.30.38.10">
    <property type="entry name" value="Luciferase, Domain 3"/>
    <property type="match status" value="1"/>
</dbReference>
<dbReference type="InterPro" id="IPR025110">
    <property type="entry name" value="AMP-bd_C"/>
</dbReference>
<dbReference type="PROSITE" id="PS00455">
    <property type="entry name" value="AMP_BINDING"/>
    <property type="match status" value="2"/>
</dbReference>
<dbReference type="SUPFAM" id="SSF52777">
    <property type="entry name" value="CoA-dependent acyltransferases"/>
    <property type="match status" value="4"/>
</dbReference>
<dbReference type="SUPFAM" id="SSF47336">
    <property type="entry name" value="ACP-like"/>
    <property type="match status" value="2"/>
</dbReference>
<gene>
    <name evidence="6" type="primary">ndaA</name>
</gene>
<dbReference type="InterPro" id="IPR045851">
    <property type="entry name" value="AMP-bd_C_sf"/>
</dbReference>
<dbReference type="InterPro" id="IPR023213">
    <property type="entry name" value="CAT-like_dom_sf"/>
</dbReference>
<dbReference type="SMR" id="G3ESX8"/>
<dbReference type="GO" id="GO:0009403">
    <property type="term" value="P:toxin biosynthetic process"/>
    <property type="evidence" value="ECO:0007669"/>
    <property type="project" value="UniProtKB-ARBA"/>
</dbReference>
<dbReference type="FunFam" id="3.40.50.12780:FF:000012">
    <property type="entry name" value="Non-ribosomal peptide synthetase"/>
    <property type="match status" value="1"/>
</dbReference>
<dbReference type="InterPro" id="IPR029063">
    <property type="entry name" value="SAM-dependent_MTases_sf"/>
</dbReference>
<dbReference type="InterPro" id="IPR013217">
    <property type="entry name" value="Methyltransf_12"/>
</dbReference>
<evidence type="ECO:0000256" key="1">
    <source>
        <dbReference type="ARBA" id="ARBA00001957"/>
    </source>
</evidence>
<comment type="cofactor">
    <cofactor evidence="1">
        <name>pantetheine 4'-phosphate</name>
        <dbReference type="ChEBI" id="CHEBI:47942"/>
    </cofactor>
</comment>
<dbReference type="CDD" id="cd02440">
    <property type="entry name" value="AdoMet_MTases"/>
    <property type="match status" value="1"/>
</dbReference>
<dbReference type="InterPro" id="IPR001242">
    <property type="entry name" value="Condensation_dom"/>
</dbReference>
<name>G3ESX8_9NOSO</name>
<dbReference type="SUPFAM" id="SSF56801">
    <property type="entry name" value="Acetyl-CoA synthetase-like"/>
    <property type="match status" value="2"/>
</dbReference>
<dbReference type="InterPro" id="IPR009081">
    <property type="entry name" value="PP-bd_ACP"/>
</dbReference>
<dbReference type="GO" id="GO:0003824">
    <property type="term" value="F:catalytic activity"/>
    <property type="evidence" value="ECO:0007669"/>
    <property type="project" value="InterPro"/>
</dbReference>
<evidence type="ECO:0000259" key="5">
    <source>
        <dbReference type="PROSITE" id="PS50075"/>
    </source>
</evidence>
<evidence type="ECO:0000256" key="3">
    <source>
        <dbReference type="ARBA" id="ARBA00022553"/>
    </source>
</evidence>
<dbReference type="SUPFAM" id="SSF53335">
    <property type="entry name" value="S-adenosyl-L-methionine-dependent methyltransferases"/>
    <property type="match status" value="1"/>
</dbReference>
<dbReference type="Pfam" id="PF00501">
    <property type="entry name" value="AMP-binding"/>
    <property type="match status" value="2"/>
</dbReference>
<keyword evidence="3" id="KW-0597">Phosphoprotein</keyword>
<proteinExistence type="predicted"/>
<dbReference type="Gene3D" id="3.30.559.30">
    <property type="entry name" value="Nonribosomal peptide synthetase, condensation domain"/>
    <property type="match status" value="3"/>
</dbReference>
<dbReference type="EMBL" id="JF342711">
    <property type="protein sequence ID" value="AEO14743.1"/>
    <property type="molecule type" value="Genomic_DNA"/>
</dbReference>
<dbReference type="InterPro" id="IPR042099">
    <property type="entry name" value="ANL_N_sf"/>
</dbReference>
<sequence length="2649" mass="299732">MEVAESHLVALDYQIRQLREIQPVTPLFNSVNQDRIEHKEKLINIISVNIRDSIYRLTANSPVNKLALYLSAIKFLIFKYTAQEEFVVATGALNLHKSDSLIFSRFSGQKLTSFKDLLKTIRSELQEGYRYQSYDIDAFLETFLARGGNPAAIFDVALIQEGLCSRSSLLNNFQLVFEIDERDTAVSVTFAKDAFSGDFIQRMLGHFLQILETVTANPDCELSEIDILTTQERHQLLRKWNNTEIQYPQKCIHQLFEEQVERNPDAVAVVFENQQLTYRQLNEQANQLAHYLQTLGVKPEVLVGICIERSLEMVVGLLGILKAGGAYVPLDPSYPAERLAYTLQDAAVPVLLVQKSLLASIPKNQATVVCLDTDWQVINSCSRENLVSNIQPNNLAYVIYTSGSTGKPKGVLVNHQNVTRLFAATQSWYHFCASDVFTLFHSIAFDFSVWELWGALLYGGRLAIVPYWVSRDSSAFHTLLRQEQVTVLNQTPSAFRQLIRVEELAENQESKLSLRLVIFGGEALEPQSLKPWFERYGDACGGLCQRSPQLVNMYGITETTVHVTYRPLTIADVNNSKSLIGSPIPDLQLYILDEQLKPVPIGIGGEMYVGGAGLARGYLNRPELTAERFITNPFSDEPEARLYKTGDLARYLENGDIEYLDRIDNQVKIRGFRIELGEIEAALLKHPEVREAVVIARTDQPGDKRLVAYIVAKSSNQAFENQSHSEQISQWQQVFNDTYRQNAPTQDSTFNIIGWNDSYTGLPIPQEQMGQWLDSTVERILALQPKRVLEIGSGTGMLLFRIAPQCLRYCGTDISDNAIRYVEMEMHKGGSDWSHVQLINKPADDFEGFEANTFDTVILNSVVQYFPSIDYLVNVLEGAVKMVAPGGFIFVGDVRSLPLLSAFHADVMLYQTSQELPTEDWWQRVQKNLQEDQELVIDPAFFNALVQHLPQISRVQIQLKRGRDRNELTRFRYDVILCVGDRVSASIEPQCWDWQQDELTLPSLRQLLLETPEIAIVKNVPNARVWKQVKLLELLAKDEKPATVGGLVQDLEALTQQEGIEPEDFWSLSDELLYTIDISWSDTGTNDCYDVVFSRRSPGLISHGILPLLRETPQLKPWSHYANNPLQGKLTRQLVPRLRSFLKQSLPDYMIPSAFVTLEALPLTSNGKVDRRALPAPQTTRADLEKAFVAPRTLEEQVLADIWAEILGLERVGIHDNFFALGGDSIRSIQVLALAKERGLHFSVQQMFLHQTIYELTQNLATAEIGNRITEKVQPLALICEQDRLKLPDNIEDAYPLARLQMGMLFHSEYSPGSAVYHNVNSFHLRVVFDESKWRIAVQELVANHSVLRTFFDVSNFSEPLQLVRRIVRVPLVVEDLRHLSVADQESILDAWFVAERKQNFRLDSPPLLRFHIHRRSDETFQLTLIEHHAILDGWSVGLLFTELLQRYLSFLSEEILPLNPSPALAQPAVGIGFRDFIALEQKALNSQECRQHWLEKLNGITITKLPRWPQSYHSHEPELGTLGTQEITLSLTVSQGLKQVANKAGVTLKSVLLAAHMKVLSVLFNQSDVLTGMVSNGRPEEADGERVLGLFLNTLPLRLQLLGGTWIDLMQETFKAERESLPFRRYPLADLQWNLGGQPLFETSFNFTHFHVYQSILGLPGLQVLDSKFLGKTNFTLGVHFSLDLVSSQIHLTLKYNASELCQEQAIAIGNYYTSTLAAIASDPSQRYESFTLHLLEPDKTAISHAQQSQSIQQIELNTDAVWSSNILPNEKHKKHLDYWRQQLNDGQLPRVHLPTDFHRPPTKTFNVSRLNWTFQPEIISGLRTICNQTETTLFMGLVAAVKVLLYRYSGQHDIAIGTEITTRNNYQLASSSQFLNTVVIRDEIEPDRGYQNLLIKVRQTVTEALEHSAYPFDILVKELANSSEINRTPLFDVLVLLQNISQPVEEIQIKSLGSLDDLNKFDLSFVFIEQNNELSLALIYNTDIFQAERIQQALRHLDKLLIEMIVNPSQPVCKIPLLSAAETAFIESFTKPIPRLETRTVIHDFIDQIKALPDKTSIIYPGGEFSYLELDILTNSWANIFKDLGIQKDIICGVMLEGDYRQVLAMLAVFKAGGIYLPLRLDEPEERSLRMMLKTSPAIIVVDRKNLDSVKPQLAVLPKPPHILVATAHEIQQYYQWNGTIYQCLPVVASNDEKALIMPEADDSNYIMFTSGSTGEPKAILGSHGSLRHFINWEKLEFGINQNWRCLQIAKINFDAYLRETLVTLCSGGTLYIPDSTDREDSEGLLLRLGEWQINLLHTVPSVMRVFLNIGRNLVNANQLLKNLRVLVLGGEPLFTKELCEWHQVFGSQTEFVNIYGASETTFVKHFYRIPDPNRITYARVPGGKTLPEAAFAVIDETRPCAVGEVGEIFVKSPYLTKGYYQDESLTNSVFVPNPLNNGADIVYRTGDLGRLLPDLTVEVIGRSDNQVKLNGVRIELGEIEDALAAIDGVEKVLVIAEKKEESVIVIAYYQAKNAVNHQHISSQLKQVLPIYMQPTYLMQLAEFPLLPNGKINRLALPKVEANIVQNNHQITNFNPQEALLASIWSELLEVEVSDANQSFFELGGNSLKAMRLVSHIRNRFGVALRLREIFTQNTLKAQADLIQSRQ</sequence>
<keyword evidence="2" id="KW-0596">Phosphopantetheine</keyword>
<dbReference type="Gene3D" id="1.10.1200.10">
    <property type="entry name" value="ACP-like"/>
    <property type="match status" value="2"/>
</dbReference>
<dbReference type="InterPro" id="IPR020806">
    <property type="entry name" value="PKS_PP-bd"/>
</dbReference>
<protein>
    <submittedName>
        <fullName evidence="6">NdaA</fullName>
    </submittedName>
</protein>
<dbReference type="GO" id="GO:0043041">
    <property type="term" value="P:amino acid activation for nonribosomal peptide biosynthetic process"/>
    <property type="evidence" value="ECO:0007669"/>
    <property type="project" value="TreeGrafter"/>
</dbReference>
<accession>G3ESX8</accession>
<dbReference type="SMART" id="SM00823">
    <property type="entry name" value="PKS_PP"/>
    <property type="match status" value="2"/>
</dbReference>